<dbReference type="GO" id="GO:0016757">
    <property type="term" value="F:glycosyltransferase activity"/>
    <property type="evidence" value="ECO:0007669"/>
    <property type="project" value="InterPro"/>
</dbReference>
<accession>A0A2D1U8Q8</accession>
<dbReference type="Pfam" id="PF13439">
    <property type="entry name" value="Glyco_transf_4"/>
    <property type="match status" value="1"/>
</dbReference>
<evidence type="ECO:0000259" key="1">
    <source>
        <dbReference type="Pfam" id="PF00534"/>
    </source>
</evidence>
<dbReference type="Proteomes" id="UP000223749">
    <property type="component" value="Chromosome"/>
</dbReference>
<evidence type="ECO:0000313" key="3">
    <source>
        <dbReference type="EMBL" id="ATP57960.1"/>
    </source>
</evidence>
<feature type="domain" description="Glycosyltransferase subfamily 4-like N-terminal" evidence="2">
    <location>
        <begin position="19"/>
        <end position="191"/>
    </location>
</feature>
<keyword evidence="4" id="KW-1185">Reference proteome</keyword>
<name>A0A2D1U8Q8_9SPHI</name>
<dbReference type="AlphaFoldDB" id="A0A2D1U8Q8"/>
<proteinExistence type="predicted"/>
<evidence type="ECO:0008006" key="5">
    <source>
        <dbReference type="Google" id="ProtNLM"/>
    </source>
</evidence>
<evidence type="ECO:0000259" key="2">
    <source>
        <dbReference type="Pfam" id="PF13439"/>
    </source>
</evidence>
<sequence length="393" mass="44307">MEMNSQNVLIITYEFPPIIGGAGVYAHDMAIGLASNQCNVDIVTYNHLQESSVIKNRLKSSYDINVFDFIPRNGLHFLQFFFLIKKIIRIKEYDFIILSDGRAKKIFSVFSQSFKKEIPKSISVFHGNEINSFFVKPSRLIRFFSLSGKLKRLFSRQRLLITVSENEKQTWNKFMPELKNKIALVQHGVNENTFYVRTPDEISELKNFFGIPLGKKVLLSASRLIQMKGQDKVLDAYSRILSELSDVFLLIVGDGCYLESLKKQAESLGISNSVNFVGGVDRETLSKYYAIADLFVLPSRLEESFGLVYIEAAACGVPSISGNLGGVFEAVKDGLTGAIVDSFNVDELEGKMKYLLINNSARRELGQNALKKFKSSFTSKVMAHNLIVNLRKQ</sequence>
<dbReference type="SUPFAM" id="SSF53756">
    <property type="entry name" value="UDP-Glycosyltransferase/glycogen phosphorylase"/>
    <property type="match status" value="1"/>
</dbReference>
<evidence type="ECO:0000313" key="4">
    <source>
        <dbReference type="Proteomes" id="UP000223749"/>
    </source>
</evidence>
<organism evidence="3 4">
    <name type="scientific">Pedobacter ginsengisoli</name>
    <dbReference type="NCBI Taxonomy" id="363852"/>
    <lineage>
        <taxon>Bacteria</taxon>
        <taxon>Pseudomonadati</taxon>
        <taxon>Bacteroidota</taxon>
        <taxon>Sphingobacteriia</taxon>
        <taxon>Sphingobacteriales</taxon>
        <taxon>Sphingobacteriaceae</taxon>
        <taxon>Pedobacter</taxon>
    </lineage>
</organism>
<dbReference type="PANTHER" id="PTHR45947">
    <property type="entry name" value="SULFOQUINOVOSYL TRANSFERASE SQD2"/>
    <property type="match status" value="1"/>
</dbReference>
<protein>
    <recommendedName>
        <fullName evidence="5">Glycosyl transferase family 1 domain-containing protein</fullName>
    </recommendedName>
</protein>
<dbReference type="InterPro" id="IPR001296">
    <property type="entry name" value="Glyco_trans_1"/>
</dbReference>
<dbReference type="InterPro" id="IPR028098">
    <property type="entry name" value="Glyco_trans_4-like_N"/>
</dbReference>
<dbReference type="OrthoDB" id="9811239at2"/>
<dbReference type="EMBL" id="CP024091">
    <property type="protein sequence ID" value="ATP57960.1"/>
    <property type="molecule type" value="Genomic_DNA"/>
</dbReference>
<gene>
    <name evidence="3" type="ORF">CPT03_16570</name>
</gene>
<reference evidence="3 4" key="1">
    <citation type="submission" date="2017-10" db="EMBL/GenBank/DDBJ databases">
        <title>Whole genome of Pedobacter ginsengisoli T01R-27 isolated from tomato rhizosphere.</title>
        <authorList>
            <person name="Weon H.-Y."/>
            <person name="Lee S.A."/>
            <person name="Sang M.K."/>
            <person name="Song J."/>
        </authorList>
    </citation>
    <scope>NUCLEOTIDE SEQUENCE [LARGE SCALE GENOMIC DNA]</scope>
    <source>
        <strain evidence="3 4">T01R-27</strain>
    </source>
</reference>
<dbReference type="Pfam" id="PF00534">
    <property type="entry name" value="Glycos_transf_1"/>
    <property type="match status" value="1"/>
</dbReference>
<dbReference type="PANTHER" id="PTHR45947:SF3">
    <property type="entry name" value="SULFOQUINOVOSYL TRANSFERASE SQD2"/>
    <property type="match status" value="1"/>
</dbReference>
<feature type="domain" description="Glycosyl transferase family 1" evidence="1">
    <location>
        <begin position="204"/>
        <end position="371"/>
    </location>
</feature>
<dbReference type="Gene3D" id="3.40.50.2000">
    <property type="entry name" value="Glycogen Phosphorylase B"/>
    <property type="match status" value="2"/>
</dbReference>
<dbReference type="InterPro" id="IPR050194">
    <property type="entry name" value="Glycosyltransferase_grp1"/>
</dbReference>
<dbReference type="CDD" id="cd03801">
    <property type="entry name" value="GT4_PimA-like"/>
    <property type="match status" value="1"/>
</dbReference>
<dbReference type="KEGG" id="pgs:CPT03_16570"/>